<keyword evidence="5" id="KW-0411">Iron-sulfur</keyword>
<organism evidence="8">
    <name type="scientific">marine metagenome</name>
    <dbReference type="NCBI Taxonomy" id="408172"/>
    <lineage>
        <taxon>unclassified sequences</taxon>
        <taxon>metagenomes</taxon>
        <taxon>ecological metagenomes</taxon>
    </lineage>
</organism>
<dbReference type="SFLD" id="SFLDG01067">
    <property type="entry name" value="SPASM/twitch_domain_containing"/>
    <property type="match status" value="1"/>
</dbReference>
<evidence type="ECO:0000256" key="5">
    <source>
        <dbReference type="ARBA" id="ARBA00023014"/>
    </source>
</evidence>
<reference evidence="8" key="1">
    <citation type="submission" date="2018-05" db="EMBL/GenBank/DDBJ databases">
        <authorList>
            <person name="Lanie J.A."/>
            <person name="Ng W.-L."/>
            <person name="Kazmierczak K.M."/>
            <person name="Andrzejewski T.M."/>
            <person name="Davidsen T.M."/>
            <person name="Wayne K.J."/>
            <person name="Tettelin H."/>
            <person name="Glass J.I."/>
            <person name="Rusch D."/>
            <person name="Podicherti R."/>
            <person name="Tsui H.-C.T."/>
            <person name="Winkler M.E."/>
        </authorList>
    </citation>
    <scope>NUCLEOTIDE SEQUENCE</scope>
</reference>
<dbReference type="PROSITE" id="PS51918">
    <property type="entry name" value="RADICAL_SAM"/>
    <property type="match status" value="1"/>
</dbReference>
<dbReference type="PANTHER" id="PTHR43273:SF3">
    <property type="entry name" value="ANAEROBIC SULFATASE-MATURATING ENZYME HOMOLOG ASLB-RELATED"/>
    <property type="match status" value="1"/>
</dbReference>
<evidence type="ECO:0000259" key="7">
    <source>
        <dbReference type="PROSITE" id="PS51918"/>
    </source>
</evidence>
<protein>
    <recommendedName>
        <fullName evidence="7">Radical SAM core domain-containing protein</fullName>
    </recommendedName>
</protein>
<dbReference type="SFLD" id="SFLDS00029">
    <property type="entry name" value="Radical_SAM"/>
    <property type="match status" value="1"/>
</dbReference>
<dbReference type="Pfam" id="PF13186">
    <property type="entry name" value="SPASM"/>
    <property type="match status" value="1"/>
</dbReference>
<dbReference type="NCBIfam" id="TIGR04085">
    <property type="entry name" value="rSAM_more_4Fe4S"/>
    <property type="match status" value="1"/>
</dbReference>
<evidence type="ECO:0000313" key="8">
    <source>
        <dbReference type="EMBL" id="SVA97108.1"/>
    </source>
</evidence>
<proteinExistence type="inferred from homology"/>
<feature type="non-terminal residue" evidence="8">
    <location>
        <position position="324"/>
    </location>
</feature>
<accession>A0A382A6E1</accession>
<dbReference type="Gene3D" id="3.20.20.70">
    <property type="entry name" value="Aldolase class I"/>
    <property type="match status" value="1"/>
</dbReference>
<dbReference type="Pfam" id="PF04055">
    <property type="entry name" value="Radical_SAM"/>
    <property type="match status" value="1"/>
</dbReference>
<dbReference type="PANTHER" id="PTHR43273">
    <property type="entry name" value="ANAEROBIC SULFATASE-MATURATING ENZYME HOMOLOG ASLB-RELATED"/>
    <property type="match status" value="1"/>
</dbReference>
<dbReference type="GO" id="GO:0046872">
    <property type="term" value="F:metal ion binding"/>
    <property type="evidence" value="ECO:0007669"/>
    <property type="project" value="UniProtKB-KW"/>
</dbReference>
<dbReference type="SFLD" id="SFLDG01384">
    <property type="entry name" value="thioether_bond_formation_requi"/>
    <property type="match status" value="1"/>
</dbReference>
<dbReference type="AlphaFoldDB" id="A0A382A6E1"/>
<comment type="similarity">
    <text evidence="6">Belongs to the radical SAM superfamily. Anaerobic sulfatase-maturating enzyme family.</text>
</comment>
<comment type="cofactor">
    <cofactor evidence="1">
        <name>[4Fe-4S] cluster</name>
        <dbReference type="ChEBI" id="CHEBI:49883"/>
    </cofactor>
</comment>
<dbReference type="GO" id="GO:0051536">
    <property type="term" value="F:iron-sulfur cluster binding"/>
    <property type="evidence" value="ECO:0007669"/>
    <property type="project" value="UniProtKB-KW"/>
</dbReference>
<sequence>MKQQKPFHVMTKPIGAICNLDCEYCYYLEKEDLYPETKSFRMKESTLENYIRQYIETQSTFPEVTFAWQGGEPTLMGIEFFRKAVELQDKYRPSGMTIRNSLQTNGTIINDEWATFFKQNNFLIGISIDGPSKLHDHYRFGKKGEPSSADVIRGLKLFQKHQVDYNILCVVNNYNGDYPVQIYNYFKGLGAQFIQFIPIVEHFGDGSEVSPRSINSKQYGRFLCAVFDEWVKADIGKIFIQIFDVSLEAWLGFKPSLCIFNETCGDAMAMEHNGDVYACDHYVTPEYLVGNIGETPITDIIDLPFQRKFGEDKKDTLPPYCLDC</sequence>
<name>A0A382A6E1_9ZZZZ</name>
<dbReference type="SUPFAM" id="SSF102114">
    <property type="entry name" value="Radical SAM enzymes"/>
    <property type="match status" value="1"/>
</dbReference>
<dbReference type="InterPro" id="IPR023867">
    <property type="entry name" value="Sulphatase_maturase_rSAM"/>
</dbReference>
<dbReference type="InterPro" id="IPR058240">
    <property type="entry name" value="rSAM_sf"/>
</dbReference>
<evidence type="ECO:0000256" key="4">
    <source>
        <dbReference type="ARBA" id="ARBA00023004"/>
    </source>
</evidence>
<gene>
    <name evidence="8" type="ORF">METZ01_LOCUS149962</name>
</gene>
<dbReference type="InterPro" id="IPR007197">
    <property type="entry name" value="rSAM"/>
</dbReference>
<feature type="domain" description="Radical SAM core" evidence="7">
    <location>
        <begin position="1"/>
        <end position="232"/>
    </location>
</feature>
<dbReference type="GO" id="GO:0016491">
    <property type="term" value="F:oxidoreductase activity"/>
    <property type="evidence" value="ECO:0007669"/>
    <property type="project" value="InterPro"/>
</dbReference>
<evidence type="ECO:0000256" key="2">
    <source>
        <dbReference type="ARBA" id="ARBA00022691"/>
    </source>
</evidence>
<feature type="non-terminal residue" evidence="8">
    <location>
        <position position="1"/>
    </location>
</feature>
<evidence type="ECO:0000256" key="3">
    <source>
        <dbReference type="ARBA" id="ARBA00022723"/>
    </source>
</evidence>
<keyword evidence="2" id="KW-0949">S-adenosyl-L-methionine</keyword>
<dbReference type="SFLD" id="SFLDG01386">
    <property type="entry name" value="main_SPASM_domain-containing"/>
    <property type="match status" value="1"/>
</dbReference>
<dbReference type="InterPro" id="IPR013785">
    <property type="entry name" value="Aldolase_TIM"/>
</dbReference>
<keyword evidence="3" id="KW-0479">Metal-binding</keyword>
<dbReference type="InterPro" id="IPR023885">
    <property type="entry name" value="4Fe4S-binding_SPASM_dom"/>
</dbReference>
<evidence type="ECO:0000256" key="1">
    <source>
        <dbReference type="ARBA" id="ARBA00001966"/>
    </source>
</evidence>
<dbReference type="EMBL" id="UINC01024105">
    <property type="protein sequence ID" value="SVA97108.1"/>
    <property type="molecule type" value="Genomic_DNA"/>
</dbReference>
<dbReference type="NCBIfam" id="TIGR03942">
    <property type="entry name" value="sulfatase_rSAM"/>
    <property type="match status" value="1"/>
</dbReference>
<evidence type="ECO:0000256" key="6">
    <source>
        <dbReference type="ARBA" id="ARBA00023601"/>
    </source>
</evidence>
<dbReference type="CDD" id="cd01335">
    <property type="entry name" value="Radical_SAM"/>
    <property type="match status" value="1"/>
</dbReference>
<keyword evidence="4" id="KW-0408">Iron</keyword>